<evidence type="ECO:0000313" key="1">
    <source>
        <dbReference type="EMBL" id="MDW9254250.1"/>
    </source>
</evidence>
<reference evidence="1" key="1">
    <citation type="submission" date="2018-08" db="EMBL/GenBank/DDBJ databases">
        <title>Identification of Burkholderia cepacia strains that express a Burkholderia pseudomallei-like capsular polysaccharide.</title>
        <authorList>
            <person name="Burtnick M.N."/>
            <person name="Vongsouvath M."/>
            <person name="Newton P."/>
            <person name="Wuthiekanun V."/>
            <person name="Limmathurotsakul D."/>
            <person name="Brett P.J."/>
            <person name="Chantratita N."/>
            <person name="Dance D.A."/>
        </authorList>
    </citation>
    <scope>NUCLEOTIDE SEQUENCE</scope>
    <source>
        <strain evidence="1">SBXCC001</strain>
    </source>
</reference>
<name>A0AAW9CUB8_BURTH</name>
<protein>
    <submittedName>
        <fullName evidence="1">Uncharacterized protein</fullName>
    </submittedName>
</protein>
<dbReference type="Proteomes" id="UP001272137">
    <property type="component" value="Unassembled WGS sequence"/>
</dbReference>
<comment type="caution">
    <text evidence="1">The sequence shown here is derived from an EMBL/GenBank/DDBJ whole genome shotgun (WGS) entry which is preliminary data.</text>
</comment>
<proteinExistence type="predicted"/>
<dbReference type="AlphaFoldDB" id="A0AAW9CUB8"/>
<sequence>MARGRASAQGLARLTIARIARGATRGGRSDGPPEAAGTAAGAIAARLDAFATSRRFRPPMRAWRGACGIA</sequence>
<accession>A0AAW9CUB8</accession>
<evidence type="ECO:0000313" key="2">
    <source>
        <dbReference type="Proteomes" id="UP001272137"/>
    </source>
</evidence>
<dbReference type="EMBL" id="QXCT01000002">
    <property type="protein sequence ID" value="MDW9254250.1"/>
    <property type="molecule type" value="Genomic_DNA"/>
</dbReference>
<organism evidence="1 2">
    <name type="scientific">Burkholderia thailandensis</name>
    <dbReference type="NCBI Taxonomy" id="57975"/>
    <lineage>
        <taxon>Bacteria</taxon>
        <taxon>Pseudomonadati</taxon>
        <taxon>Pseudomonadota</taxon>
        <taxon>Betaproteobacteria</taxon>
        <taxon>Burkholderiales</taxon>
        <taxon>Burkholderiaceae</taxon>
        <taxon>Burkholderia</taxon>
        <taxon>pseudomallei group</taxon>
    </lineage>
</organism>
<gene>
    <name evidence="1" type="ORF">C7S16_0492</name>
</gene>